<reference evidence="1 2" key="1">
    <citation type="submission" date="2022-02" db="EMBL/GenBank/DDBJ databases">
        <authorList>
            <person name="Min J."/>
        </authorList>
    </citation>
    <scope>NUCLEOTIDE SEQUENCE [LARGE SCALE GENOMIC DNA]</scope>
    <source>
        <strain evidence="1 2">GR10-1</strain>
    </source>
</reference>
<dbReference type="RefSeq" id="WP_240833226.1">
    <property type="nucleotide sequence ID" value="NZ_JAKWBL010000004.1"/>
</dbReference>
<protein>
    <submittedName>
        <fullName evidence="1">Uncharacterized protein</fullName>
    </submittedName>
</protein>
<dbReference type="Proteomes" id="UP001202248">
    <property type="component" value="Unassembled WGS sequence"/>
</dbReference>
<gene>
    <name evidence="1" type="ORF">MKP09_24295</name>
</gene>
<evidence type="ECO:0000313" key="1">
    <source>
        <dbReference type="EMBL" id="MCH5600811.1"/>
    </source>
</evidence>
<keyword evidence="2" id="KW-1185">Reference proteome</keyword>
<name>A0ABS9SR13_9BACT</name>
<proteinExistence type="predicted"/>
<comment type="caution">
    <text evidence="1">The sequence shown here is derived from an EMBL/GenBank/DDBJ whole genome shotgun (WGS) entry which is preliminary data.</text>
</comment>
<sequence length="118" mass="13918">MERVLKYGNKVWRTVKFASLDGKNNLLVKSHEFTILPINSNNVLSISDFEAINQPKTYHKYDTSFCEIIYKPSREAEKIWLVRKTHHYLFCCKGSIVYQEKINLKYKKSASVDRLEVE</sequence>
<evidence type="ECO:0000313" key="2">
    <source>
        <dbReference type="Proteomes" id="UP001202248"/>
    </source>
</evidence>
<dbReference type="EMBL" id="JAKWBL010000004">
    <property type="protein sequence ID" value="MCH5600811.1"/>
    <property type="molecule type" value="Genomic_DNA"/>
</dbReference>
<organism evidence="1 2">
    <name type="scientific">Niabella ginsengisoli</name>
    <dbReference type="NCBI Taxonomy" id="522298"/>
    <lineage>
        <taxon>Bacteria</taxon>
        <taxon>Pseudomonadati</taxon>
        <taxon>Bacteroidota</taxon>
        <taxon>Chitinophagia</taxon>
        <taxon>Chitinophagales</taxon>
        <taxon>Chitinophagaceae</taxon>
        <taxon>Niabella</taxon>
    </lineage>
</organism>
<accession>A0ABS9SR13</accession>